<evidence type="ECO:0008006" key="3">
    <source>
        <dbReference type="Google" id="ProtNLM"/>
    </source>
</evidence>
<proteinExistence type="predicted"/>
<dbReference type="EMBL" id="BAAAIZ010000090">
    <property type="protein sequence ID" value="GAA1431904.1"/>
    <property type="molecule type" value="Genomic_DNA"/>
</dbReference>
<protein>
    <recommendedName>
        <fullName evidence="3">DUF1349 domain-containing protein</fullName>
    </recommendedName>
</protein>
<organism evidence="1 2">
    <name type="scientific">Streptomyces thermospinosisporus</name>
    <dbReference type="NCBI Taxonomy" id="161482"/>
    <lineage>
        <taxon>Bacteria</taxon>
        <taxon>Bacillati</taxon>
        <taxon>Actinomycetota</taxon>
        <taxon>Actinomycetes</taxon>
        <taxon>Kitasatosporales</taxon>
        <taxon>Streptomycetaceae</taxon>
        <taxon>Streptomyces</taxon>
    </lineage>
</organism>
<comment type="caution">
    <text evidence="1">The sequence shown here is derived from an EMBL/GenBank/DDBJ whole genome shotgun (WGS) entry which is preliminary data.</text>
</comment>
<name>A0ABP4JVJ9_9ACTN</name>
<reference evidence="2" key="1">
    <citation type="journal article" date="2019" name="Int. J. Syst. Evol. Microbiol.">
        <title>The Global Catalogue of Microorganisms (GCM) 10K type strain sequencing project: providing services to taxonomists for standard genome sequencing and annotation.</title>
        <authorList>
            <consortium name="The Broad Institute Genomics Platform"/>
            <consortium name="The Broad Institute Genome Sequencing Center for Infectious Disease"/>
            <person name="Wu L."/>
            <person name="Ma J."/>
        </authorList>
    </citation>
    <scope>NUCLEOTIDE SEQUENCE [LARGE SCALE GENOMIC DNA]</scope>
    <source>
        <strain evidence="2">JCM 11756</strain>
    </source>
</reference>
<evidence type="ECO:0000313" key="1">
    <source>
        <dbReference type="EMBL" id="GAA1431904.1"/>
    </source>
</evidence>
<dbReference type="Proteomes" id="UP001500973">
    <property type="component" value="Unassembled WGS sequence"/>
</dbReference>
<dbReference type="SUPFAM" id="SSF69279">
    <property type="entry name" value="Phage tail proteins"/>
    <property type="match status" value="1"/>
</dbReference>
<dbReference type="RefSeq" id="WP_344015581.1">
    <property type="nucleotide sequence ID" value="NZ_BAAAIZ010000090.1"/>
</dbReference>
<sequence>MALFDTLVDDFDDGSVDAGKWPNNYNTGGGGAPSETGGRAVVPCDTGFAAFASAAAYTLAGSHVLVQMFPPAAGGAASEAWAQLLVQSTTPGTDVVFEVNSVTGDLTAGLRTGFFDPGAVSATYDPTAHRWLRISESGGTLEWATSPDGSTWTTFRSDTSPGWVSDPDLQVQLITHRDSGTPDVAEFDNFNTPPPASTAVFDDLVEDFDEPVVDTSKWPNNYNTGTGGLPDQVDGRGRVPCEEGFAAFASDTIYRLQGAQARVQMVPPASTGMADAYAQLLILSDVSGTQIVFEVEAVTNLLSMAVQEGFTDEDAYSIPYDPVAHAWLRIREQASILSWETSPDGREWTVQHTKDAPAWTAQNNLSVQLLAHCTPLVTGAPTGAFAYFDNFNITPTLASRYTVAVDWQGDGDFDGAHDDVTADVLARGAVTFSYGRDQARQLAPPRVGTLSMSLCNAERVYSPENVESPIADDMSPAAPVKVETVYQDTLYPLFMGRVDDLEVHPDRDNRSIDITALDLLSLLQGTKISTELYAAQRTGALIGVILDAVGWSGPRDLDLGATFVPWWWAEETDAFQALQELLASEGPPSIAYVAPDGTFVFRDRHHRLLRSQSLEPQASFAAGAFGVCTTVEGYGEGGYGEGGFGGGA</sequence>
<dbReference type="Gene3D" id="2.60.120.200">
    <property type="match status" value="2"/>
</dbReference>
<accession>A0ABP4JVJ9</accession>
<gene>
    <name evidence="1" type="ORF">GCM10009601_51890</name>
</gene>
<keyword evidence="2" id="KW-1185">Reference proteome</keyword>
<evidence type="ECO:0000313" key="2">
    <source>
        <dbReference type="Proteomes" id="UP001500973"/>
    </source>
</evidence>